<dbReference type="EMBL" id="SRSC01000002">
    <property type="protein sequence ID" value="TGU72424.1"/>
    <property type="molecule type" value="Genomic_DNA"/>
</dbReference>
<evidence type="ECO:0000313" key="14">
    <source>
        <dbReference type="Proteomes" id="UP000306416"/>
    </source>
</evidence>
<keyword evidence="14" id="KW-1185">Reference proteome</keyword>
<gene>
    <name evidence="13" type="ORF">E4633_08945</name>
</gene>
<evidence type="ECO:0000256" key="7">
    <source>
        <dbReference type="ARBA" id="ARBA00022723"/>
    </source>
</evidence>
<feature type="transmembrane region" description="Helical" evidence="12">
    <location>
        <begin position="185"/>
        <end position="204"/>
    </location>
</feature>
<proteinExistence type="inferred from homology"/>
<keyword evidence="6 12" id="KW-0812">Transmembrane</keyword>
<keyword evidence="11 12" id="KW-0472">Membrane</keyword>
<keyword evidence="8 12" id="KW-0249">Electron transport</keyword>
<evidence type="ECO:0000256" key="4">
    <source>
        <dbReference type="ARBA" id="ARBA00022475"/>
    </source>
</evidence>
<feature type="transmembrane region" description="Helical" evidence="12">
    <location>
        <begin position="86"/>
        <end position="112"/>
    </location>
</feature>
<feature type="transmembrane region" description="Helical" evidence="12">
    <location>
        <begin position="319"/>
        <end position="340"/>
    </location>
</feature>
<feature type="transmembrane region" description="Helical" evidence="12">
    <location>
        <begin position="400"/>
        <end position="423"/>
    </location>
</feature>
<dbReference type="GO" id="GO:0019646">
    <property type="term" value="P:aerobic electron transport chain"/>
    <property type="evidence" value="ECO:0007669"/>
    <property type="project" value="InterPro"/>
</dbReference>
<protein>
    <submittedName>
        <fullName evidence="13">Cytochrome ubiquinol oxidase subunit I</fullName>
    </submittedName>
</protein>
<evidence type="ECO:0000256" key="12">
    <source>
        <dbReference type="PIRNR" id="PIRNR006446"/>
    </source>
</evidence>
<accession>A0A4S1CFW1</accession>
<dbReference type="PANTHER" id="PTHR30365:SF14">
    <property type="entry name" value="CYTOCHROME BD MENAQUINOL OXIDASE SUBUNIT I-RELATED"/>
    <property type="match status" value="1"/>
</dbReference>
<feature type="transmembrane region" description="Helical" evidence="12">
    <location>
        <begin position="124"/>
        <end position="145"/>
    </location>
</feature>
<comment type="caution">
    <text evidence="13">The sequence shown here is derived from an EMBL/GenBank/DDBJ whole genome shotgun (WGS) entry which is preliminary data.</text>
</comment>
<evidence type="ECO:0000256" key="9">
    <source>
        <dbReference type="ARBA" id="ARBA00022989"/>
    </source>
</evidence>
<evidence type="ECO:0000313" key="13">
    <source>
        <dbReference type="EMBL" id="TGU72424.1"/>
    </source>
</evidence>
<dbReference type="GO" id="GO:0005886">
    <property type="term" value="C:plasma membrane"/>
    <property type="evidence" value="ECO:0007669"/>
    <property type="project" value="UniProtKB-SubCell"/>
</dbReference>
<evidence type="ECO:0000256" key="11">
    <source>
        <dbReference type="ARBA" id="ARBA00023136"/>
    </source>
</evidence>
<evidence type="ECO:0000256" key="10">
    <source>
        <dbReference type="ARBA" id="ARBA00023004"/>
    </source>
</evidence>
<organism evidence="13 14">
    <name type="scientific">Geomonas terrae</name>
    <dbReference type="NCBI Taxonomy" id="2562681"/>
    <lineage>
        <taxon>Bacteria</taxon>
        <taxon>Pseudomonadati</taxon>
        <taxon>Thermodesulfobacteriota</taxon>
        <taxon>Desulfuromonadia</taxon>
        <taxon>Geobacterales</taxon>
        <taxon>Geobacteraceae</taxon>
        <taxon>Geomonas</taxon>
    </lineage>
</organism>
<evidence type="ECO:0000256" key="5">
    <source>
        <dbReference type="ARBA" id="ARBA00022617"/>
    </source>
</evidence>
<evidence type="ECO:0000256" key="2">
    <source>
        <dbReference type="ARBA" id="ARBA00009819"/>
    </source>
</evidence>
<comment type="similarity">
    <text evidence="2 12">Belongs to the cytochrome ubiquinol oxidase subunit 1 family.</text>
</comment>
<keyword evidence="9 12" id="KW-1133">Transmembrane helix</keyword>
<evidence type="ECO:0000256" key="1">
    <source>
        <dbReference type="ARBA" id="ARBA00004651"/>
    </source>
</evidence>
<dbReference type="PANTHER" id="PTHR30365">
    <property type="entry name" value="CYTOCHROME D UBIQUINOL OXIDASE"/>
    <property type="match status" value="1"/>
</dbReference>
<feature type="transmembrane region" description="Helical" evidence="12">
    <location>
        <begin position="216"/>
        <end position="239"/>
    </location>
</feature>
<feature type="transmembrane region" description="Helical" evidence="12">
    <location>
        <begin position="15"/>
        <end position="39"/>
    </location>
</feature>
<dbReference type="Proteomes" id="UP000306416">
    <property type="component" value="Unassembled WGS sequence"/>
</dbReference>
<dbReference type="PIRSF" id="PIRSF006446">
    <property type="entry name" value="Cyt_quinol_oxidase_1"/>
    <property type="match status" value="1"/>
</dbReference>
<dbReference type="GO" id="GO:0046872">
    <property type="term" value="F:metal ion binding"/>
    <property type="evidence" value="ECO:0007669"/>
    <property type="project" value="UniProtKB-UniRule"/>
</dbReference>
<evidence type="ECO:0000256" key="3">
    <source>
        <dbReference type="ARBA" id="ARBA00022448"/>
    </source>
</evidence>
<evidence type="ECO:0000256" key="6">
    <source>
        <dbReference type="ARBA" id="ARBA00022692"/>
    </source>
</evidence>
<sequence>MDNLLAARALMGVSLAFHIVYATLGIGLPLMLMLAEGLALKTGDDTWHLLARRWIRPAGVLFAIGAVSGTILSFELGLLWPQFMAFSGPMIGLAFSMEGFAFFTEAIFLALYIYGEERLSRRTLFLCTIPLTLASAVSAVFVISANGWMNTPAGFQMIDGAPANVQPMRAFFNQAWLHQAVHGTLAAYVATAFAVAGFYAMALLKGRGEGDGKKALSLSLAVALVAAPLMLVTGDWAAAAVAEHQTAKLAAMEAHFKTSAAAPLIIGGWPDRETGTVSYGIKIPKLLSLLAHHDPDAVVQGLDAFPQGASPDPRLVHPFFDLMVGSFFVMALALVLYWWPRWRKRETEPGRAQLKYIAFAAPFGIIALESGWMVTEFGRQPWVVMGYLRTSQAVTPNDGLLLVFATFLFVYLALTVGIMRLLLERKHDDAGREVSHG</sequence>
<dbReference type="InterPro" id="IPR002585">
    <property type="entry name" value="Cyt-d_ubiquinol_oxidase_su_1"/>
</dbReference>
<dbReference type="GO" id="GO:0070069">
    <property type="term" value="C:cytochrome complex"/>
    <property type="evidence" value="ECO:0007669"/>
    <property type="project" value="UniProtKB-UniRule"/>
</dbReference>
<dbReference type="Pfam" id="PF01654">
    <property type="entry name" value="Cyt_bd_oxida_I"/>
    <property type="match status" value="1"/>
</dbReference>
<evidence type="ECO:0000256" key="8">
    <source>
        <dbReference type="ARBA" id="ARBA00022982"/>
    </source>
</evidence>
<dbReference type="RefSeq" id="WP_135869903.1">
    <property type="nucleotide sequence ID" value="NZ_SRSC01000002.1"/>
</dbReference>
<reference evidence="13 14" key="1">
    <citation type="submission" date="2019-04" db="EMBL/GenBank/DDBJ databases">
        <title>Geobacter oryzae sp. nov., ferric-reducing bacteria isolated from paddy soil.</title>
        <authorList>
            <person name="Xu Z."/>
            <person name="Masuda Y."/>
            <person name="Itoh H."/>
            <person name="Senoo K."/>
        </authorList>
    </citation>
    <scope>NUCLEOTIDE SEQUENCE [LARGE SCALE GENOMIC DNA]</scope>
    <source>
        <strain evidence="13 14">Red111</strain>
    </source>
</reference>
<keyword evidence="5 12" id="KW-0349">Heme</keyword>
<feature type="transmembrane region" description="Helical" evidence="12">
    <location>
        <begin position="60"/>
        <end position="80"/>
    </location>
</feature>
<keyword evidence="10 12" id="KW-0408">Iron</keyword>
<dbReference type="GO" id="GO:0020037">
    <property type="term" value="F:heme binding"/>
    <property type="evidence" value="ECO:0007669"/>
    <property type="project" value="TreeGrafter"/>
</dbReference>
<comment type="subcellular location">
    <subcellularLocation>
        <location evidence="1">Cell membrane</location>
        <topology evidence="1">Multi-pass membrane protein</topology>
    </subcellularLocation>
</comment>
<feature type="transmembrane region" description="Helical" evidence="12">
    <location>
        <begin position="352"/>
        <end position="374"/>
    </location>
</feature>
<name>A0A4S1CFW1_9BACT</name>
<keyword evidence="3 12" id="KW-0813">Transport</keyword>
<dbReference type="AlphaFoldDB" id="A0A4S1CFW1"/>
<keyword evidence="7 12" id="KW-0479">Metal-binding</keyword>
<dbReference type="GO" id="GO:0016682">
    <property type="term" value="F:oxidoreductase activity, acting on diphenols and related substances as donors, oxygen as acceptor"/>
    <property type="evidence" value="ECO:0007669"/>
    <property type="project" value="TreeGrafter"/>
</dbReference>
<keyword evidence="4 12" id="KW-1003">Cell membrane</keyword>
<dbReference type="GO" id="GO:0009055">
    <property type="term" value="F:electron transfer activity"/>
    <property type="evidence" value="ECO:0007669"/>
    <property type="project" value="UniProtKB-UniRule"/>
</dbReference>